<keyword evidence="3" id="KW-0804">Transcription</keyword>
<reference evidence="5 6" key="1">
    <citation type="submission" date="2021-10" db="EMBL/GenBank/DDBJ databases">
        <title>Anaerobic single-cell dispensing facilitates the cultivation of human gut bacteria.</title>
        <authorList>
            <person name="Afrizal A."/>
        </authorList>
    </citation>
    <scope>NUCLEOTIDE SEQUENCE [LARGE SCALE GENOMIC DNA]</scope>
    <source>
        <strain evidence="5 6">CLA-AA-H270</strain>
    </source>
</reference>
<dbReference type="GeneID" id="98660897"/>
<dbReference type="InterPro" id="IPR036390">
    <property type="entry name" value="WH_DNA-bd_sf"/>
</dbReference>
<dbReference type="GO" id="GO:0003700">
    <property type="term" value="F:DNA-binding transcription factor activity"/>
    <property type="evidence" value="ECO:0007669"/>
    <property type="project" value="InterPro"/>
</dbReference>
<keyword evidence="2" id="KW-0238">DNA-binding</keyword>
<feature type="domain" description="HTH marR-type" evidence="4">
    <location>
        <begin position="1"/>
        <end position="135"/>
    </location>
</feature>
<dbReference type="GO" id="GO:0003677">
    <property type="term" value="F:DNA binding"/>
    <property type="evidence" value="ECO:0007669"/>
    <property type="project" value="UniProtKB-KW"/>
</dbReference>
<keyword evidence="1" id="KW-0805">Transcription regulation</keyword>
<dbReference type="PRINTS" id="PR00598">
    <property type="entry name" value="HTHMARR"/>
</dbReference>
<keyword evidence="6" id="KW-1185">Reference proteome</keyword>
<proteinExistence type="predicted"/>
<dbReference type="Gene3D" id="1.10.10.10">
    <property type="entry name" value="Winged helix-like DNA-binding domain superfamily/Winged helix DNA-binding domain"/>
    <property type="match status" value="1"/>
</dbReference>
<evidence type="ECO:0000256" key="1">
    <source>
        <dbReference type="ARBA" id="ARBA00023015"/>
    </source>
</evidence>
<comment type="caution">
    <text evidence="5">The sequence shown here is derived from an EMBL/GenBank/DDBJ whole genome shotgun (WGS) entry which is preliminary data.</text>
</comment>
<gene>
    <name evidence="5" type="ORF">LKD22_06735</name>
</gene>
<evidence type="ECO:0000313" key="6">
    <source>
        <dbReference type="Proteomes" id="UP001298753"/>
    </source>
</evidence>
<dbReference type="PANTHER" id="PTHR42756:SF1">
    <property type="entry name" value="TRANSCRIPTIONAL REPRESSOR OF EMRAB OPERON"/>
    <property type="match status" value="1"/>
</dbReference>
<dbReference type="SUPFAM" id="SSF46785">
    <property type="entry name" value="Winged helix' DNA-binding domain"/>
    <property type="match status" value="1"/>
</dbReference>
<dbReference type="InterPro" id="IPR000835">
    <property type="entry name" value="HTH_MarR-typ"/>
</dbReference>
<dbReference type="RefSeq" id="WP_117487879.1">
    <property type="nucleotide sequence ID" value="NZ_DBFEHX010000120.1"/>
</dbReference>
<dbReference type="SMART" id="SM00347">
    <property type="entry name" value="HTH_MARR"/>
    <property type="match status" value="1"/>
</dbReference>
<dbReference type="EMBL" id="JAJEPX010000016">
    <property type="protein sequence ID" value="MCC2176822.1"/>
    <property type="molecule type" value="Genomic_DNA"/>
</dbReference>
<dbReference type="InterPro" id="IPR036388">
    <property type="entry name" value="WH-like_DNA-bd_sf"/>
</dbReference>
<protein>
    <submittedName>
        <fullName evidence="5">MarR family transcriptional regulator</fullName>
    </submittedName>
</protein>
<evidence type="ECO:0000259" key="4">
    <source>
        <dbReference type="PROSITE" id="PS50995"/>
    </source>
</evidence>
<evidence type="ECO:0000256" key="2">
    <source>
        <dbReference type="ARBA" id="ARBA00023125"/>
    </source>
</evidence>
<accession>A0AAW4W1N0</accession>
<organism evidence="5 6">
    <name type="scientific">Agathobaculum butyriciproducens</name>
    <dbReference type="NCBI Taxonomy" id="1628085"/>
    <lineage>
        <taxon>Bacteria</taxon>
        <taxon>Bacillati</taxon>
        <taxon>Bacillota</taxon>
        <taxon>Clostridia</taxon>
        <taxon>Eubacteriales</taxon>
        <taxon>Butyricicoccaceae</taxon>
        <taxon>Agathobaculum</taxon>
    </lineage>
</organism>
<evidence type="ECO:0000313" key="5">
    <source>
        <dbReference type="EMBL" id="MCC2176822.1"/>
    </source>
</evidence>
<evidence type="ECO:0000256" key="3">
    <source>
        <dbReference type="ARBA" id="ARBA00023163"/>
    </source>
</evidence>
<name>A0AAW4W1N0_9FIRM</name>
<dbReference type="PROSITE" id="PS50995">
    <property type="entry name" value="HTH_MARR_2"/>
    <property type="match status" value="1"/>
</dbReference>
<sequence length="141" mass="16175">MDTGRLINKLSNCLRRRSAETQKRIHISGTKGQILNYILIESQKRPLVQRDVEQEFGLRPSTATEMLQALQAADLIRREPDPADARRKCIVCTEKAEAFRPACLQEITETEAMLLRGISPEERDTFMRIGLKMLSNFEKND</sequence>
<dbReference type="AlphaFoldDB" id="A0AAW4W1N0"/>
<dbReference type="Proteomes" id="UP001298753">
    <property type="component" value="Unassembled WGS sequence"/>
</dbReference>
<dbReference type="Pfam" id="PF12802">
    <property type="entry name" value="MarR_2"/>
    <property type="match status" value="1"/>
</dbReference>
<dbReference type="PANTHER" id="PTHR42756">
    <property type="entry name" value="TRANSCRIPTIONAL REGULATOR, MARR"/>
    <property type="match status" value="1"/>
</dbReference>